<dbReference type="AlphaFoldDB" id="A0A1E5LA13"/>
<gene>
    <name evidence="1" type="ORF">BHU72_01260</name>
</gene>
<accession>A0A1E5LA13</accession>
<evidence type="ECO:0008006" key="3">
    <source>
        <dbReference type="Google" id="ProtNLM"/>
    </source>
</evidence>
<keyword evidence="2" id="KW-1185">Reference proteome</keyword>
<name>A0A1E5LA13_9FIRM</name>
<dbReference type="Proteomes" id="UP000095255">
    <property type="component" value="Unassembled WGS sequence"/>
</dbReference>
<reference evidence="1 2" key="1">
    <citation type="submission" date="2016-09" db="EMBL/GenBank/DDBJ databases">
        <title>Desulfuribacillus arsenicus sp. nov., an obligately anaerobic, dissimilatory arsenic- and antimonate-reducing bacterium isolated from anoxic sediments.</title>
        <authorList>
            <person name="Abin C.A."/>
            <person name="Hollibaugh J.T."/>
        </authorList>
    </citation>
    <scope>NUCLEOTIDE SEQUENCE [LARGE SCALE GENOMIC DNA]</scope>
    <source>
        <strain evidence="1 2">MLFW-2</strain>
    </source>
</reference>
<organism evidence="1 2">
    <name type="scientific">Desulfuribacillus stibiiarsenatis</name>
    <dbReference type="NCBI Taxonomy" id="1390249"/>
    <lineage>
        <taxon>Bacteria</taxon>
        <taxon>Bacillati</taxon>
        <taxon>Bacillota</taxon>
        <taxon>Desulfuribacillia</taxon>
        <taxon>Desulfuribacillales</taxon>
        <taxon>Desulfuribacillaceae</taxon>
        <taxon>Desulfuribacillus</taxon>
    </lineage>
</organism>
<comment type="caution">
    <text evidence="1">The sequence shown here is derived from an EMBL/GenBank/DDBJ whole genome shotgun (WGS) entry which is preliminary data.</text>
</comment>
<dbReference type="OrthoDB" id="9935127at2"/>
<evidence type="ECO:0000313" key="2">
    <source>
        <dbReference type="Proteomes" id="UP000095255"/>
    </source>
</evidence>
<dbReference type="EMBL" id="MJAT01000001">
    <property type="protein sequence ID" value="OEH86918.1"/>
    <property type="molecule type" value="Genomic_DNA"/>
</dbReference>
<dbReference type="STRING" id="1390249.BHU72_01260"/>
<sequence>MGGGVSQQDLTKISFEEAIELKEQMIKKTAKVMQILDDDEMSKLLQPFIVQDEQHLKMLKDKMDKLNLM</sequence>
<proteinExistence type="predicted"/>
<evidence type="ECO:0000313" key="1">
    <source>
        <dbReference type="EMBL" id="OEH86918.1"/>
    </source>
</evidence>
<protein>
    <recommendedName>
        <fullName evidence="3">Rubrerythrin diiron-binding domain-containing protein</fullName>
    </recommendedName>
</protein>